<reference evidence="2" key="1">
    <citation type="submission" date="2017-12" db="EMBL/GenBank/DDBJ databases">
        <title>Draft genome sequence of Telmatospirillum siberiense 26-4b1T, an acidotolerant peatland alphaproteobacterium potentially involved in sulfur cycling.</title>
        <authorList>
            <person name="Hausmann B."/>
            <person name="Pjevac P."/>
            <person name="Schreck K."/>
            <person name="Herbold C.W."/>
            <person name="Daims H."/>
            <person name="Wagner M."/>
            <person name="Pester M."/>
            <person name="Loy A."/>
        </authorList>
    </citation>
    <scope>NUCLEOTIDE SEQUENCE [LARGE SCALE GENOMIC DNA]</scope>
    <source>
        <strain evidence="2">26-4b1</strain>
    </source>
</reference>
<protein>
    <recommendedName>
        <fullName evidence="3">LTXXQ motif family protein</fullName>
    </recommendedName>
</protein>
<evidence type="ECO:0008006" key="3">
    <source>
        <dbReference type="Google" id="ProtNLM"/>
    </source>
</evidence>
<dbReference type="GO" id="GO:0042597">
    <property type="term" value="C:periplasmic space"/>
    <property type="evidence" value="ECO:0007669"/>
    <property type="project" value="InterPro"/>
</dbReference>
<evidence type="ECO:0000313" key="2">
    <source>
        <dbReference type="Proteomes" id="UP000233293"/>
    </source>
</evidence>
<gene>
    <name evidence="1" type="ORF">CWS72_19780</name>
</gene>
<dbReference type="Pfam" id="PF07813">
    <property type="entry name" value="LTXXQ"/>
    <property type="match status" value="1"/>
</dbReference>
<name>A0A2N3PR68_9PROT</name>
<evidence type="ECO:0000313" key="1">
    <source>
        <dbReference type="EMBL" id="PKU22891.1"/>
    </source>
</evidence>
<organism evidence="1 2">
    <name type="scientific">Telmatospirillum siberiense</name>
    <dbReference type="NCBI Taxonomy" id="382514"/>
    <lineage>
        <taxon>Bacteria</taxon>
        <taxon>Pseudomonadati</taxon>
        <taxon>Pseudomonadota</taxon>
        <taxon>Alphaproteobacteria</taxon>
        <taxon>Rhodospirillales</taxon>
        <taxon>Rhodospirillaceae</taxon>
        <taxon>Telmatospirillum</taxon>
    </lineage>
</organism>
<dbReference type="AlphaFoldDB" id="A0A2N3PR68"/>
<accession>A0A2N3PR68</accession>
<proteinExistence type="predicted"/>
<dbReference type="Proteomes" id="UP000233293">
    <property type="component" value="Unassembled WGS sequence"/>
</dbReference>
<keyword evidence="2" id="KW-1185">Reference proteome</keyword>
<sequence>MISLQSGTDPEITFRRRKGIRKMRLSPHISGLAGAAMLGVLMAAGPVMAQTDGAAAAAPAKQASGHHKEWAQRVEKRIDELHKTLQIKSDQEQLWSAVAQTMRDNATGMGDMIRDARSKEKETSAIEDLQNYQKIAQAHADGAARLVTAFQPLYESMSPEQKKVADTVFEHHKRGPMPKKHKD</sequence>
<dbReference type="EMBL" id="PIUM01000026">
    <property type="protein sequence ID" value="PKU22891.1"/>
    <property type="molecule type" value="Genomic_DNA"/>
</dbReference>
<comment type="caution">
    <text evidence="1">The sequence shown here is derived from an EMBL/GenBank/DDBJ whole genome shotgun (WGS) entry which is preliminary data.</text>
</comment>
<dbReference type="InterPro" id="IPR012899">
    <property type="entry name" value="LTXXQ"/>
</dbReference>